<evidence type="ECO:0000313" key="1">
    <source>
        <dbReference type="EMBL" id="KAF3966193.1"/>
    </source>
</evidence>
<protein>
    <submittedName>
        <fullName evidence="1">Uncharacterized protein</fullName>
    </submittedName>
</protein>
<accession>A0A8J4VMQ3</accession>
<reference evidence="1" key="1">
    <citation type="submission" date="2020-03" db="EMBL/GenBank/DDBJ databases">
        <title>Castanea mollissima Vanexum genome sequencing.</title>
        <authorList>
            <person name="Staton M."/>
        </authorList>
    </citation>
    <scope>NUCLEOTIDE SEQUENCE</scope>
    <source>
        <tissue evidence="1">Leaf</tissue>
    </source>
</reference>
<name>A0A8J4VMQ3_9ROSI</name>
<dbReference type="Proteomes" id="UP000737018">
    <property type="component" value="Unassembled WGS sequence"/>
</dbReference>
<proteinExistence type="predicted"/>
<dbReference type="EMBL" id="JRKL02001079">
    <property type="protein sequence ID" value="KAF3966193.1"/>
    <property type="molecule type" value="Genomic_DNA"/>
</dbReference>
<organism evidence="1 2">
    <name type="scientific">Castanea mollissima</name>
    <name type="common">Chinese chestnut</name>
    <dbReference type="NCBI Taxonomy" id="60419"/>
    <lineage>
        <taxon>Eukaryota</taxon>
        <taxon>Viridiplantae</taxon>
        <taxon>Streptophyta</taxon>
        <taxon>Embryophyta</taxon>
        <taxon>Tracheophyta</taxon>
        <taxon>Spermatophyta</taxon>
        <taxon>Magnoliopsida</taxon>
        <taxon>eudicotyledons</taxon>
        <taxon>Gunneridae</taxon>
        <taxon>Pentapetalae</taxon>
        <taxon>rosids</taxon>
        <taxon>fabids</taxon>
        <taxon>Fagales</taxon>
        <taxon>Fagaceae</taxon>
        <taxon>Castanea</taxon>
    </lineage>
</organism>
<sequence length="82" mass="9104">MPSFPSMELFEGFNLGDQNLVEIFCETSPLPSGEKSPNIELISIRSQRKGEPLDQISKKRGKVGTPWRTIGDELDSGIVEIL</sequence>
<keyword evidence="2" id="KW-1185">Reference proteome</keyword>
<comment type="caution">
    <text evidence="1">The sequence shown here is derived from an EMBL/GenBank/DDBJ whole genome shotgun (WGS) entry which is preliminary data.</text>
</comment>
<gene>
    <name evidence="1" type="ORF">CMV_009692</name>
</gene>
<dbReference type="AlphaFoldDB" id="A0A8J4VMQ3"/>
<evidence type="ECO:0000313" key="2">
    <source>
        <dbReference type="Proteomes" id="UP000737018"/>
    </source>
</evidence>